<accession>A0A4P2QPW6</accession>
<evidence type="ECO:0000259" key="1">
    <source>
        <dbReference type="Pfam" id="PF07812"/>
    </source>
</evidence>
<proteinExistence type="predicted"/>
<organism evidence="2 3">
    <name type="scientific">Sorangium cellulosum</name>
    <name type="common">Polyangium cellulosum</name>
    <dbReference type="NCBI Taxonomy" id="56"/>
    <lineage>
        <taxon>Bacteria</taxon>
        <taxon>Pseudomonadati</taxon>
        <taxon>Myxococcota</taxon>
        <taxon>Polyangia</taxon>
        <taxon>Polyangiales</taxon>
        <taxon>Polyangiaceae</taxon>
        <taxon>Sorangium</taxon>
    </lineage>
</organism>
<evidence type="ECO:0000313" key="3">
    <source>
        <dbReference type="Proteomes" id="UP000295497"/>
    </source>
</evidence>
<dbReference type="InterPro" id="IPR012924">
    <property type="entry name" value="TfuA_core"/>
</dbReference>
<evidence type="ECO:0000313" key="2">
    <source>
        <dbReference type="EMBL" id="AUX32175.1"/>
    </source>
</evidence>
<sequence>MKVYVFTGPTLSAEEARAELDAIYLPPVAQGDLYRASLERPVAIGIIDGYFERVPAVWHKEILAAMSQGIHVFGSASMGALRAAELATFGMEGIGAIYEAFAANALEDDDEVAVAHGAAEEGYRALSEAMVNIRSSLQAAVAAGALTEAARAALARIAKGLFYAERTWPHLLQRGLAEGLPKGEVDALLAFLPAGRVNQKRLDAIAMLRAMRARLEAGAEPKQVRYHFQHTEAWEQARRAAGRQALGSAGARPADGAGEEVAPHDALVEELLVAGVYARVRGGAMTRALALEMARQHNLHVSPEGLRDAAESLCVERGLRDEHELRRWAREQRVDDLERFLHDEAQRRWAEAMFEPEAAEAIPDTLRVSGEQAAFAARALDKQRALASSGTMHPTLADVGLAEADLFRWYFEERLGGAVPADLALYARAAGFDDVDAMRRIVLRELLYVRWAGSDGRAPAPSRRSARSGPGAP</sequence>
<dbReference type="RefSeq" id="WP_129575827.1">
    <property type="nucleotide sequence ID" value="NZ_CP012672.1"/>
</dbReference>
<dbReference type="EMBL" id="CP012672">
    <property type="protein sequence ID" value="AUX32175.1"/>
    <property type="molecule type" value="Genomic_DNA"/>
</dbReference>
<gene>
    <name evidence="2" type="ORF">SOCE836_043120</name>
</gene>
<reference evidence="2 3" key="1">
    <citation type="submission" date="2015-09" db="EMBL/GenBank/DDBJ databases">
        <title>Sorangium comparison.</title>
        <authorList>
            <person name="Zaburannyi N."/>
            <person name="Bunk B."/>
            <person name="Overmann J."/>
            <person name="Mueller R."/>
        </authorList>
    </citation>
    <scope>NUCLEOTIDE SEQUENCE [LARGE SCALE GENOMIC DNA]</scope>
    <source>
        <strain evidence="2 3">So ce836</strain>
    </source>
</reference>
<dbReference type="Proteomes" id="UP000295497">
    <property type="component" value="Chromosome"/>
</dbReference>
<protein>
    <recommendedName>
        <fullName evidence="1">TfuA-like core domain-containing protein</fullName>
    </recommendedName>
</protein>
<dbReference type="AlphaFoldDB" id="A0A4P2QPW6"/>
<name>A0A4P2QPW6_SORCE</name>
<dbReference type="Pfam" id="PF07812">
    <property type="entry name" value="TfuA"/>
    <property type="match status" value="1"/>
</dbReference>
<feature type="domain" description="TfuA-like core" evidence="1">
    <location>
        <begin position="48"/>
        <end position="167"/>
    </location>
</feature>